<organism evidence="1 2">
    <name type="scientific">Brachybacterium equifaecis</name>
    <dbReference type="NCBI Taxonomy" id="2910770"/>
    <lineage>
        <taxon>Bacteria</taxon>
        <taxon>Bacillati</taxon>
        <taxon>Actinomycetota</taxon>
        <taxon>Actinomycetes</taxon>
        <taxon>Micrococcales</taxon>
        <taxon>Dermabacteraceae</taxon>
        <taxon>Brachybacterium</taxon>
    </lineage>
</organism>
<dbReference type="EMBL" id="JAKNCJ010000001">
    <property type="protein sequence ID" value="MCL6422466.1"/>
    <property type="molecule type" value="Genomic_DNA"/>
</dbReference>
<protein>
    <submittedName>
        <fullName evidence="1">Uncharacterized protein</fullName>
    </submittedName>
</protein>
<reference evidence="1" key="1">
    <citation type="submission" date="2022-02" db="EMBL/GenBank/DDBJ databases">
        <authorList>
            <person name="Lee M."/>
            <person name="Kim S.-J."/>
            <person name="Jung M.-Y."/>
        </authorList>
    </citation>
    <scope>NUCLEOTIDE SEQUENCE</scope>
    <source>
        <strain evidence="1">JHP9</strain>
    </source>
</reference>
<dbReference type="Proteomes" id="UP001203761">
    <property type="component" value="Unassembled WGS sequence"/>
</dbReference>
<gene>
    <name evidence="1" type="ORF">Bequi_03545</name>
</gene>
<name>A0ABT0QXS7_9MICO</name>
<evidence type="ECO:0000313" key="2">
    <source>
        <dbReference type="Proteomes" id="UP001203761"/>
    </source>
</evidence>
<sequence>MIDPADRPDTEPADAAVAAQEMNALYARLAALLSAPDATGRAALADDVLAARGELALACARAGRAEDSLIQVQELVKDCRRNFGEDAPQTARALAVKDAAWAIIGESLRE</sequence>
<proteinExistence type="predicted"/>
<keyword evidence="2" id="KW-1185">Reference proteome</keyword>
<accession>A0ABT0QXS7</accession>
<evidence type="ECO:0000313" key="1">
    <source>
        <dbReference type="EMBL" id="MCL6422466.1"/>
    </source>
</evidence>
<dbReference type="RefSeq" id="WP_249736565.1">
    <property type="nucleotide sequence ID" value="NZ_JAKNCJ010000001.1"/>
</dbReference>
<comment type="caution">
    <text evidence="1">The sequence shown here is derived from an EMBL/GenBank/DDBJ whole genome shotgun (WGS) entry which is preliminary data.</text>
</comment>